<protein>
    <recommendedName>
        <fullName evidence="4">DUF4367 domain-containing protein</fullName>
    </recommendedName>
</protein>
<accession>A0ABY1K5N5</accession>
<feature type="transmembrane region" description="Helical" evidence="1">
    <location>
        <begin position="35"/>
        <end position="62"/>
    </location>
</feature>
<evidence type="ECO:0008006" key="4">
    <source>
        <dbReference type="Google" id="ProtNLM"/>
    </source>
</evidence>
<evidence type="ECO:0000313" key="2">
    <source>
        <dbReference type="EMBL" id="SIR29803.1"/>
    </source>
</evidence>
<comment type="caution">
    <text evidence="2">The sequence shown here is derived from an EMBL/GenBank/DDBJ whole genome shotgun (WGS) entry which is preliminary data.</text>
</comment>
<organism evidence="2 3">
    <name type="scientific">Paenibacillus macquariensis</name>
    <dbReference type="NCBI Taxonomy" id="948756"/>
    <lineage>
        <taxon>Bacteria</taxon>
        <taxon>Bacillati</taxon>
        <taxon>Bacillota</taxon>
        <taxon>Bacilli</taxon>
        <taxon>Bacillales</taxon>
        <taxon>Paenibacillaceae</taxon>
        <taxon>Paenibacillus</taxon>
    </lineage>
</organism>
<dbReference type="Proteomes" id="UP000186666">
    <property type="component" value="Unassembled WGS sequence"/>
</dbReference>
<keyword evidence="1" id="KW-0812">Transmembrane</keyword>
<evidence type="ECO:0000313" key="3">
    <source>
        <dbReference type="Proteomes" id="UP000186666"/>
    </source>
</evidence>
<proteinExistence type="predicted"/>
<keyword evidence="1" id="KW-1133">Transmembrane helix</keyword>
<dbReference type="EMBL" id="FTNK01000010">
    <property type="protein sequence ID" value="SIR29803.1"/>
    <property type="molecule type" value="Genomic_DNA"/>
</dbReference>
<name>A0ABY1K5N5_9BACL</name>
<keyword evidence="1" id="KW-0472">Membrane</keyword>
<dbReference type="RefSeq" id="WP_068579873.1">
    <property type="nucleotide sequence ID" value="NZ_FTNK01000010.1"/>
</dbReference>
<evidence type="ECO:0000256" key="1">
    <source>
        <dbReference type="SAM" id="Phobius"/>
    </source>
</evidence>
<keyword evidence="3" id="KW-1185">Reference proteome</keyword>
<reference evidence="2 3" key="1">
    <citation type="submission" date="2017-01" db="EMBL/GenBank/DDBJ databases">
        <authorList>
            <person name="Varghese N."/>
            <person name="Submissions S."/>
        </authorList>
    </citation>
    <scope>NUCLEOTIDE SEQUENCE [LARGE SCALE GENOMIC DNA]</scope>
    <source>
        <strain evidence="2 3">ATCC 23464</strain>
    </source>
</reference>
<gene>
    <name evidence="2" type="ORF">SAMN05421578_11097</name>
</gene>
<sequence length="215" mass="24730">MNIDPNFSKFDSETSEEKEAAYLNFMKSQRIRDKFYYFLRPVLKVMLLLLCIASLFGIVIAISGIPSTIDKEYAAVQFRMNDDTYVENITISVKGKLYTRFFSDPKFKGSIMIDNFEYTKTNEVIDITFYKSMLKGGGMLHYTPIDNGTVNIEALGVIWMSDHFDKLTIWVFEPLDGDRKSTTDLIISAPANSRKEAIQIVEQLSHYTEQYKEGD</sequence>